<dbReference type="PANTHER" id="PTHR43132">
    <property type="entry name" value="ARSENICAL RESISTANCE OPERON REPRESSOR ARSR-RELATED"/>
    <property type="match status" value="1"/>
</dbReference>
<dbReference type="SUPFAM" id="SSF46785">
    <property type="entry name" value="Winged helix' DNA-binding domain"/>
    <property type="match status" value="1"/>
</dbReference>
<protein>
    <submittedName>
        <fullName evidence="6">ArsR/SmtB family transcription factor</fullName>
    </submittedName>
</protein>
<keyword evidence="7" id="KW-1185">Reference proteome</keyword>
<keyword evidence="3" id="KW-0804">Transcription</keyword>
<dbReference type="Pfam" id="PF01022">
    <property type="entry name" value="HTH_5"/>
    <property type="match status" value="1"/>
</dbReference>
<dbReference type="InterPro" id="IPR036390">
    <property type="entry name" value="WH_DNA-bd_sf"/>
</dbReference>
<dbReference type="PROSITE" id="PS50987">
    <property type="entry name" value="HTH_ARSR_2"/>
    <property type="match status" value="1"/>
</dbReference>
<dbReference type="EMBL" id="JBHLUX010000005">
    <property type="protein sequence ID" value="MFC0469396.1"/>
    <property type="molecule type" value="Genomic_DNA"/>
</dbReference>
<organism evidence="6 7">
    <name type="scientific">Halalkalibacter kiskunsagensis</name>
    <dbReference type="NCBI Taxonomy" id="1548599"/>
    <lineage>
        <taxon>Bacteria</taxon>
        <taxon>Bacillati</taxon>
        <taxon>Bacillota</taxon>
        <taxon>Bacilli</taxon>
        <taxon>Bacillales</taxon>
        <taxon>Bacillaceae</taxon>
        <taxon>Halalkalibacter</taxon>
    </lineage>
</organism>
<gene>
    <name evidence="6" type="ORF">ACFFHM_02285</name>
</gene>
<evidence type="ECO:0000259" key="5">
    <source>
        <dbReference type="PROSITE" id="PS50987"/>
    </source>
</evidence>
<reference evidence="6 7" key="1">
    <citation type="submission" date="2024-09" db="EMBL/GenBank/DDBJ databases">
        <authorList>
            <person name="Sun Q."/>
            <person name="Mori K."/>
        </authorList>
    </citation>
    <scope>NUCLEOTIDE SEQUENCE [LARGE SCALE GENOMIC DNA]</scope>
    <source>
        <strain evidence="6 7">NCAIM B.02610</strain>
    </source>
</reference>
<dbReference type="SMART" id="SM00418">
    <property type="entry name" value="HTH_ARSR"/>
    <property type="match status" value="1"/>
</dbReference>
<dbReference type="InterPro" id="IPR001845">
    <property type="entry name" value="HTH_ArsR_DNA-bd_dom"/>
</dbReference>
<evidence type="ECO:0000256" key="3">
    <source>
        <dbReference type="ARBA" id="ARBA00023163"/>
    </source>
</evidence>
<dbReference type="InterPro" id="IPR051011">
    <property type="entry name" value="Metal_resp_trans_reg"/>
</dbReference>
<keyword evidence="2" id="KW-0238">DNA-binding</keyword>
<dbReference type="PANTHER" id="PTHR43132:SF6">
    <property type="entry name" value="HTH-TYPE TRANSCRIPTIONAL REPRESSOR CZRA"/>
    <property type="match status" value="1"/>
</dbReference>
<dbReference type="InterPro" id="IPR036388">
    <property type="entry name" value="WH-like_DNA-bd_sf"/>
</dbReference>
<evidence type="ECO:0000256" key="2">
    <source>
        <dbReference type="ARBA" id="ARBA00023125"/>
    </source>
</evidence>
<evidence type="ECO:0000313" key="7">
    <source>
        <dbReference type="Proteomes" id="UP001589838"/>
    </source>
</evidence>
<keyword evidence="4" id="KW-0105">Cadmium resistance</keyword>
<dbReference type="PROSITE" id="PS00846">
    <property type="entry name" value="HTH_ARSR_1"/>
    <property type="match status" value="1"/>
</dbReference>
<dbReference type="NCBIfam" id="NF033788">
    <property type="entry name" value="HTH_metalloreg"/>
    <property type="match status" value="1"/>
</dbReference>
<sequence>MMTKQTKNIDICEVFSYDEEVVETVKGQLTGQRFDRLADMFKVLADETRVKIAYALCQQKELCVCDVASIIGTTNATASHHLRHLRNLRIAKSEKRGKLVFYSLDDEHIRTLLMTAIAHQKEEVDG</sequence>
<accession>A0ABV6KC24</accession>
<dbReference type="InterPro" id="IPR011991">
    <property type="entry name" value="ArsR-like_HTH"/>
</dbReference>
<evidence type="ECO:0000256" key="4">
    <source>
        <dbReference type="ARBA" id="ARBA00043263"/>
    </source>
</evidence>
<dbReference type="PRINTS" id="PR00778">
    <property type="entry name" value="HTHARSR"/>
</dbReference>
<dbReference type="RefSeq" id="WP_335959453.1">
    <property type="nucleotide sequence ID" value="NZ_JAXBLX010000005.1"/>
</dbReference>
<name>A0ABV6KC24_9BACI</name>
<proteinExistence type="predicted"/>
<dbReference type="Proteomes" id="UP001589838">
    <property type="component" value="Unassembled WGS sequence"/>
</dbReference>
<keyword evidence="1" id="KW-0805">Transcription regulation</keyword>
<evidence type="ECO:0000256" key="1">
    <source>
        <dbReference type="ARBA" id="ARBA00023015"/>
    </source>
</evidence>
<feature type="domain" description="HTH arsR-type" evidence="5">
    <location>
        <begin position="29"/>
        <end position="124"/>
    </location>
</feature>
<comment type="caution">
    <text evidence="6">The sequence shown here is derived from an EMBL/GenBank/DDBJ whole genome shotgun (WGS) entry which is preliminary data.</text>
</comment>
<dbReference type="InterPro" id="IPR018334">
    <property type="entry name" value="ArsR_HTH"/>
</dbReference>
<dbReference type="CDD" id="cd00090">
    <property type="entry name" value="HTH_ARSR"/>
    <property type="match status" value="1"/>
</dbReference>
<dbReference type="Gene3D" id="1.10.10.10">
    <property type="entry name" value="Winged helix-like DNA-binding domain superfamily/Winged helix DNA-binding domain"/>
    <property type="match status" value="1"/>
</dbReference>
<evidence type="ECO:0000313" key="6">
    <source>
        <dbReference type="EMBL" id="MFC0469396.1"/>
    </source>
</evidence>